<accession>A0A0C3A8E0</accession>
<keyword evidence="5 7" id="KW-1133">Transmembrane helix</keyword>
<gene>
    <name evidence="8" type="ORF">SCLCIDRAFT_16171</name>
</gene>
<feature type="chain" id="PRO_5016482174" description="Post-GPI attachment to proteins factor 3" evidence="7">
    <location>
        <begin position="24"/>
        <end position="340"/>
    </location>
</feature>
<proteinExistence type="inferred from homology"/>
<keyword evidence="7" id="KW-0256">Endoplasmic reticulum</keyword>
<dbReference type="AlphaFoldDB" id="A0A0C3A8E0"/>
<feature type="transmembrane region" description="Helical" evidence="7">
    <location>
        <begin position="232"/>
        <end position="255"/>
    </location>
</feature>
<evidence type="ECO:0000256" key="3">
    <source>
        <dbReference type="ARBA" id="ARBA00022692"/>
    </source>
</evidence>
<feature type="transmembrane region" description="Helical" evidence="7">
    <location>
        <begin position="206"/>
        <end position="226"/>
    </location>
</feature>
<dbReference type="Proteomes" id="UP000053989">
    <property type="component" value="Unassembled WGS sequence"/>
</dbReference>
<dbReference type="InterPro" id="IPR007217">
    <property type="entry name" value="Per1-like"/>
</dbReference>
<comment type="caution">
    <text evidence="7">Lacks conserved residue(s) required for the propagation of feature annotation.</text>
</comment>
<dbReference type="PANTHER" id="PTHR13148">
    <property type="entry name" value="PER1-RELATED"/>
    <property type="match status" value="1"/>
</dbReference>
<dbReference type="OrthoDB" id="419770at2759"/>
<organism evidence="8 9">
    <name type="scientific">Scleroderma citrinum Foug A</name>
    <dbReference type="NCBI Taxonomy" id="1036808"/>
    <lineage>
        <taxon>Eukaryota</taxon>
        <taxon>Fungi</taxon>
        <taxon>Dikarya</taxon>
        <taxon>Basidiomycota</taxon>
        <taxon>Agaricomycotina</taxon>
        <taxon>Agaricomycetes</taxon>
        <taxon>Agaricomycetidae</taxon>
        <taxon>Boletales</taxon>
        <taxon>Sclerodermatineae</taxon>
        <taxon>Sclerodermataceae</taxon>
        <taxon>Scleroderma</taxon>
    </lineage>
</organism>
<feature type="transmembrane region" description="Helical" evidence="7">
    <location>
        <begin position="163"/>
        <end position="185"/>
    </location>
</feature>
<dbReference type="STRING" id="1036808.A0A0C3A8E0"/>
<sequence length="340" mass="39455">MRPFVYRTCILALLATLAIASSGDRSPEFRNCISTCAGNRCHPWATLPVDLRLTRWTCIDDCKYNCMHMLTDNAVQSAKDIQQYYGKWPFWRFMGMQEPASVVFSLWNMWSHIQGARQIRRRVPVAHPMRSYYLVCAYVSINAWIWSAVFHARDLPQTEKLDYFSAALAIMYALYHTVTRMLHLYPRVTPNRNTSKFNNGLRPSLSMAWAILCIVVYIAHVTYLSILPRFDYSYNMAFNLALGVMHNLLWLLYSLPRPASLLKRFPYAPKSYHPSYAYKTGVFVALTTAATALEVFDFPPVYRILDAHALWHLSTAPIAKFWYDFIVEDALDESWRTPQQ</sequence>
<dbReference type="GO" id="GO:0005789">
    <property type="term" value="C:endoplasmic reticulum membrane"/>
    <property type="evidence" value="ECO:0007669"/>
    <property type="project" value="UniProtKB-SubCell"/>
</dbReference>
<dbReference type="GO" id="GO:0006506">
    <property type="term" value="P:GPI anchor biosynthetic process"/>
    <property type="evidence" value="ECO:0007669"/>
    <property type="project" value="UniProtKB-KW"/>
</dbReference>
<dbReference type="EMBL" id="KN822055">
    <property type="protein sequence ID" value="KIM61107.1"/>
    <property type="molecule type" value="Genomic_DNA"/>
</dbReference>
<feature type="transmembrane region" description="Helical" evidence="7">
    <location>
        <begin position="131"/>
        <end position="151"/>
    </location>
</feature>
<evidence type="ECO:0000256" key="2">
    <source>
        <dbReference type="ARBA" id="ARBA00022502"/>
    </source>
</evidence>
<name>A0A0C3A8E0_9AGAM</name>
<comment type="similarity">
    <text evidence="7">Belongs to the PGAP3 family.</text>
</comment>
<evidence type="ECO:0000256" key="4">
    <source>
        <dbReference type="ARBA" id="ARBA00022729"/>
    </source>
</evidence>
<evidence type="ECO:0000313" key="8">
    <source>
        <dbReference type="EMBL" id="KIM61107.1"/>
    </source>
</evidence>
<comment type="function">
    <text evidence="7">Involved in the lipid remodeling steps of GPI-anchor maturation.</text>
</comment>
<protein>
    <recommendedName>
        <fullName evidence="7">Post-GPI attachment to proteins factor 3</fullName>
    </recommendedName>
</protein>
<evidence type="ECO:0000256" key="1">
    <source>
        <dbReference type="ARBA" id="ARBA00004127"/>
    </source>
</evidence>
<dbReference type="InParanoid" id="A0A0C3A8E0"/>
<dbReference type="GO" id="GO:0016788">
    <property type="term" value="F:hydrolase activity, acting on ester bonds"/>
    <property type="evidence" value="ECO:0007669"/>
    <property type="project" value="TreeGrafter"/>
</dbReference>
<keyword evidence="4 7" id="KW-0732">Signal</keyword>
<evidence type="ECO:0000256" key="5">
    <source>
        <dbReference type="ARBA" id="ARBA00022989"/>
    </source>
</evidence>
<reference evidence="9" key="2">
    <citation type="submission" date="2015-01" db="EMBL/GenBank/DDBJ databases">
        <title>Evolutionary Origins and Diversification of the Mycorrhizal Mutualists.</title>
        <authorList>
            <consortium name="DOE Joint Genome Institute"/>
            <consortium name="Mycorrhizal Genomics Consortium"/>
            <person name="Kohler A."/>
            <person name="Kuo A."/>
            <person name="Nagy L.G."/>
            <person name="Floudas D."/>
            <person name="Copeland A."/>
            <person name="Barry K.W."/>
            <person name="Cichocki N."/>
            <person name="Veneault-Fourrey C."/>
            <person name="LaButti K."/>
            <person name="Lindquist E.A."/>
            <person name="Lipzen A."/>
            <person name="Lundell T."/>
            <person name="Morin E."/>
            <person name="Murat C."/>
            <person name="Riley R."/>
            <person name="Ohm R."/>
            <person name="Sun H."/>
            <person name="Tunlid A."/>
            <person name="Henrissat B."/>
            <person name="Grigoriev I.V."/>
            <person name="Hibbett D.S."/>
            <person name="Martin F."/>
        </authorList>
    </citation>
    <scope>NUCLEOTIDE SEQUENCE [LARGE SCALE GENOMIC DNA]</scope>
    <source>
        <strain evidence="9">Foug A</strain>
    </source>
</reference>
<keyword evidence="6 7" id="KW-0472">Membrane</keyword>
<dbReference type="Pfam" id="PF04080">
    <property type="entry name" value="Per1"/>
    <property type="match status" value="1"/>
</dbReference>
<reference evidence="8 9" key="1">
    <citation type="submission" date="2014-04" db="EMBL/GenBank/DDBJ databases">
        <authorList>
            <consortium name="DOE Joint Genome Institute"/>
            <person name="Kuo A."/>
            <person name="Kohler A."/>
            <person name="Nagy L.G."/>
            <person name="Floudas D."/>
            <person name="Copeland A."/>
            <person name="Barry K.W."/>
            <person name="Cichocki N."/>
            <person name="Veneault-Fourrey C."/>
            <person name="LaButti K."/>
            <person name="Lindquist E.A."/>
            <person name="Lipzen A."/>
            <person name="Lundell T."/>
            <person name="Morin E."/>
            <person name="Murat C."/>
            <person name="Sun H."/>
            <person name="Tunlid A."/>
            <person name="Henrissat B."/>
            <person name="Grigoriev I.V."/>
            <person name="Hibbett D.S."/>
            <person name="Martin F."/>
            <person name="Nordberg H.P."/>
            <person name="Cantor M.N."/>
            <person name="Hua S.X."/>
        </authorList>
    </citation>
    <scope>NUCLEOTIDE SEQUENCE [LARGE SCALE GENOMIC DNA]</scope>
    <source>
        <strain evidence="8 9">Foug A</strain>
    </source>
</reference>
<feature type="signal peptide" evidence="7">
    <location>
        <begin position="1"/>
        <end position="23"/>
    </location>
</feature>
<dbReference type="HOGENOM" id="CLU_032917_1_1_1"/>
<keyword evidence="2 7" id="KW-0337">GPI-anchor biosynthesis</keyword>
<evidence type="ECO:0000256" key="6">
    <source>
        <dbReference type="ARBA" id="ARBA00023136"/>
    </source>
</evidence>
<dbReference type="FunCoup" id="A0A0C3A8E0">
    <property type="interactions" value="74"/>
</dbReference>
<dbReference type="PANTHER" id="PTHR13148:SF0">
    <property type="entry name" value="POST-GPI ATTACHMENT TO PROTEINS FACTOR 3"/>
    <property type="match status" value="1"/>
</dbReference>
<keyword evidence="9" id="KW-1185">Reference proteome</keyword>
<keyword evidence="3 7" id="KW-0812">Transmembrane</keyword>
<evidence type="ECO:0000256" key="7">
    <source>
        <dbReference type="RuleBase" id="RU365066"/>
    </source>
</evidence>
<evidence type="ECO:0000313" key="9">
    <source>
        <dbReference type="Proteomes" id="UP000053989"/>
    </source>
</evidence>
<comment type="subcellular location">
    <subcellularLocation>
        <location evidence="1">Endomembrane system</location>
        <topology evidence="1">Multi-pass membrane protein</topology>
    </subcellularLocation>
    <subcellularLocation>
        <location evidence="7">Endoplasmic reticulum membrane</location>
        <topology evidence="7">Multi-pass membrane protein</topology>
    </subcellularLocation>
</comment>